<accession>A0A2S3WEW4</accession>
<dbReference type="EMBL" id="MIND01000018">
    <property type="protein sequence ID" value="POF89465.1"/>
    <property type="molecule type" value="Genomic_DNA"/>
</dbReference>
<proteinExistence type="predicted"/>
<reference evidence="1 2" key="1">
    <citation type="submission" date="2016-08" db="EMBL/GenBank/DDBJ databases">
        <authorList>
            <person name="Seilhamer J.J."/>
        </authorList>
    </citation>
    <scope>NUCLEOTIDE SEQUENCE [LARGE SCALE GENOMIC DNA]</scope>
    <source>
        <strain evidence="1 2">KT-27</strain>
    </source>
</reference>
<gene>
    <name evidence="1" type="ORF">BGP80_16455</name>
</gene>
<evidence type="ECO:0000313" key="1">
    <source>
        <dbReference type="EMBL" id="POF89465.1"/>
    </source>
</evidence>
<dbReference type="RefSeq" id="WP_103437517.1">
    <property type="nucleotide sequence ID" value="NZ_MIND01000018.1"/>
</dbReference>
<comment type="caution">
    <text evidence="1">The sequence shown here is derived from an EMBL/GenBank/DDBJ whole genome shotgun (WGS) entry which is preliminary data.</text>
</comment>
<organism evidence="1 2">
    <name type="scientific">Pseudomonas putida</name>
    <name type="common">Arthrobacter siderocapsulatus</name>
    <dbReference type="NCBI Taxonomy" id="303"/>
    <lineage>
        <taxon>Bacteria</taxon>
        <taxon>Pseudomonadati</taxon>
        <taxon>Pseudomonadota</taxon>
        <taxon>Gammaproteobacteria</taxon>
        <taxon>Pseudomonadales</taxon>
        <taxon>Pseudomonadaceae</taxon>
        <taxon>Pseudomonas</taxon>
    </lineage>
</organism>
<dbReference type="AlphaFoldDB" id="A0A2S3WEW4"/>
<protein>
    <submittedName>
        <fullName evidence="1">Uncharacterized protein</fullName>
    </submittedName>
</protein>
<name>A0A2S3WEW4_PSEPU</name>
<sequence length="108" mass="11670">MPASECPPEHRPTSKSTYRAASACLELDYVRDTLFGPVAHRAECHVQFAPVNLQGAPALRLHVSPPLPAKLQSAHSVAFSFDGRSYHGVVRQHGKCGDGGINLLVELQ</sequence>
<dbReference type="Proteomes" id="UP000237194">
    <property type="component" value="Unassembled WGS sequence"/>
</dbReference>
<evidence type="ECO:0000313" key="2">
    <source>
        <dbReference type="Proteomes" id="UP000237194"/>
    </source>
</evidence>
<reference evidence="1 2" key="2">
    <citation type="submission" date="2018-03" db="EMBL/GenBank/DDBJ databases">
        <title>Draft genome of Pseudomonas putida strain KT-27.</title>
        <authorList>
            <person name="Yoshizawa S."/>
            <person name="Khan N.H."/>
            <person name="Nishimura M."/>
            <person name="Chiura H.X."/>
            <person name="Ogura Y."/>
            <person name="Hayashi T."/>
            <person name="Kogure K."/>
        </authorList>
    </citation>
    <scope>NUCLEOTIDE SEQUENCE [LARGE SCALE GENOMIC DNA]</scope>
    <source>
        <strain evidence="1 2">KT-27</strain>
    </source>
</reference>